<organism evidence="9 10">
    <name type="scientific">Bacillus mycoides</name>
    <dbReference type="NCBI Taxonomy" id="1405"/>
    <lineage>
        <taxon>Bacteria</taxon>
        <taxon>Bacillati</taxon>
        <taxon>Bacillota</taxon>
        <taxon>Bacilli</taxon>
        <taxon>Bacillales</taxon>
        <taxon>Bacillaceae</taxon>
        <taxon>Bacillus</taxon>
        <taxon>Bacillus cereus group</taxon>
    </lineage>
</organism>
<proteinExistence type="predicted"/>
<dbReference type="InterPro" id="IPR017871">
    <property type="entry name" value="ABC_transporter-like_CS"/>
</dbReference>
<sequence>MSAVSIQIQNVSKQYGTFQALADIHLDIPKGELVALLGPSGSGKTTLLRIIAGLEEADGGSISFEGEDLTDIHVKNRQVGFVFQHYALFKHMNVFENVAFGLKVRKKSVRPSAEAIEEKVIELLKLVKMDGFAKRYPAQLSGGQRQRIALARALAVEPKILLLDEPFGALDAKVRKELRRWLRKLHDEFQITSVFVTHDQEEALDVADRIVVMNEGRIEQMGTPEEVYENPASPFVYDFLGNVNLFHGRVHKGKLNVGSVELEAPEHKHVSNVDGVGYVRPHHLSIDRTKQSIDAIPAKVTYSHAVGPVVYVELRREGTDEYLEAEISKEQFRQLGIQTGEFVYVHPREVKVFIPEDFVI</sequence>
<name>A0A1G4ELG1_BACMY</name>
<dbReference type="SMART" id="SM00382">
    <property type="entry name" value="AAA"/>
    <property type="match status" value="1"/>
</dbReference>
<keyword evidence="7" id="KW-0472">Membrane</keyword>
<evidence type="ECO:0000313" key="9">
    <source>
        <dbReference type="EMBL" id="SCB66909.1"/>
    </source>
</evidence>
<reference evidence="9 10" key="1">
    <citation type="submission" date="2016-08" db="EMBL/GenBank/DDBJ databases">
        <authorList>
            <person name="Seilhamer J.J."/>
        </authorList>
    </citation>
    <scope>NUCLEOTIDE SEQUENCE [LARGE SCALE GENOMIC DNA]</scope>
    <source>
        <strain evidence="9 10">SDA_GO95</strain>
    </source>
</reference>
<dbReference type="GO" id="GO:0043190">
    <property type="term" value="C:ATP-binding cassette (ABC) transporter complex"/>
    <property type="evidence" value="ECO:0007669"/>
    <property type="project" value="InterPro"/>
</dbReference>
<dbReference type="InterPro" id="IPR003593">
    <property type="entry name" value="AAA+_ATPase"/>
</dbReference>
<gene>
    <name evidence="9" type="ORF">BWGO95_01029</name>
</gene>
<dbReference type="SUPFAM" id="SSF50331">
    <property type="entry name" value="MOP-like"/>
    <property type="match status" value="1"/>
</dbReference>
<dbReference type="Proteomes" id="UP000195696">
    <property type="component" value="Unassembled WGS sequence"/>
</dbReference>
<dbReference type="PROSITE" id="PS00211">
    <property type="entry name" value="ABC_TRANSPORTER_1"/>
    <property type="match status" value="1"/>
</dbReference>
<dbReference type="FunFam" id="3.40.50.300:FF:000227">
    <property type="entry name" value="Sulfate/thiosulfate import ATP-binding protein CysA"/>
    <property type="match status" value="1"/>
</dbReference>
<keyword evidence="5" id="KW-1278">Translocase</keyword>
<keyword evidence="6" id="KW-0764">Sulfate transport</keyword>
<dbReference type="Pfam" id="PF12857">
    <property type="entry name" value="TOBE_3"/>
    <property type="match status" value="1"/>
</dbReference>
<dbReference type="PROSITE" id="PS50893">
    <property type="entry name" value="ABC_TRANSPORTER_2"/>
    <property type="match status" value="1"/>
</dbReference>
<dbReference type="GO" id="GO:0015419">
    <property type="term" value="F:ABC-type sulfate transporter activity"/>
    <property type="evidence" value="ECO:0007669"/>
    <property type="project" value="InterPro"/>
</dbReference>
<dbReference type="AlphaFoldDB" id="A0A1G4ELG1"/>
<dbReference type="SUPFAM" id="SSF52540">
    <property type="entry name" value="P-loop containing nucleoside triphosphate hydrolases"/>
    <property type="match status" value="1"/>
</dbReference>
<dbReference type="PANTHER" id="PTHR42781:SF4">
    <property type="entry name" value="SPERMIDINE_PUTRESCINE IMPORT ATP-BINDING PROTEIN POTA"/>
    <property type="match status" value="1"/>
</dbReference>
<dbReference type="InterPro" id="IPR024765">
    <property type="entry name" value="TOBE-like"/>
</dbReference>
<dbReference type="InterPro" id="IPR050093">
    <property type="entry name" value="ABC_SmlMolc_Importer"/>
</dbReference>
<evidence type="ECO:0000256" key="7">
    <source>
        <dbReference type="ARBA" id="ARBA00023136"/>
    </source>
</evidence>
<dbReference type="Pfam" id="PF00005">
    <property type="entry name" value="ABC_tran"/>
    <property type="match status" value="1"/>
</dbReference>
<feature type="domain" description="ABC transporter" evidence="8">
    <location>
        <begin position="6"/>
        <end position="240"/>
    </location>
</feature>
<dbReference type="InterPro" id="IPR008995">
    <property type="entry name" value="Mo/tungstate-bd_C_term_dom"/>
</dbReference>
<keyword evidence="2" id="KW-1003">Cell membrane</keyword>
<evidence type="ECO:0000256" key="1">
    <source>
        <dbReference type="ARBA" id="ARBA00022448"/>
    </source>
</evidence>
<evidence type="ECO:0000256" key="5">
    <source>
        <dbReference type="ARBA" id="ARBA00022967"/>
    </source>
</evidence>
<protein>
    <submittedName>
        <fullName evidence="9">Sulfate/thiosulfate import ATP-binding protein CysA</fullName>
    </submittedName>
</protein>
<dbReference type="EMBL" id="FMAK01000023">
    <property type="protein sequence ID" value="SCB66909.1"/>
    <property type="molecule type" value="Genomic_DNA"/>
</dbReference>
<keyword evidence="4 9" id="KW-0067">ATP-binding</keyword>
<dbReference type="PANTHER" id="PTHR42781">
    <property type="entry name" value="SPERMIDINE/PUTRESCINE IMPORT ATP-BINDING PROTEIN POTA"/>
    <property type="match status" value="1"/>
</dbReference>
<dbReference type="InterPro" id="IPR027417">
    <property type="entry name" value="P-loop_NTPase"/>
</dbReference>
<evidence type="ECO:0000256" key="3">
    <source>
        <dbReference type="ARBA" id="ARBA00022741"/>
    </source>
</evidence>
<dbReference type="GO" id="GO:0016887">
    <property type="term" value="F:ATP hydrolysis activity"/>
    <property type="evidence" value="ECO:0007669"/>
    <property type="project" value="InterPro"/>
</dbReference>
<keyword evidence="3" id="KW-0547">Nucleotide-binding</keyword>
<dbReference type="Gene3D" id="3.40.50.300">
    <property type="entry name" value="P-loop containing nucleotide triphosphate hydrolases"/>
    <property type="match status" value="1"/>
</dbReference>
<evidence type="ECO:0000256" key="4">
    <source>
        <dbReference type="ARBA" id="ARBA00022840"/>
    </source>
</evidence>
<keyword evidence="1" id="KW-0813">Transport</keyword>
<dbReference type="GO" id="GO:0005524">
    <property type="term" value="F:ATP binding"/>
    <property type="evidence" value="ECO:0007669"/>
    <property type="project" value="UniProtKB-KW"/>
</dbReference>
<dbReference type="InterPro" id="IPR005666">
    <property type="entry name" value="Sulph_transpt1"/>
</dbReference>
<evidence type="ECO:0000256" key="6">
    <source>
        <dbReference type="ARBA" id="ARBA00023032"/>
    </source>
</evidence>
<evidence type="ECO:0000259" key="8">
    <source>
        <dbReference type="PROSITE" id="PS50893"/>
    </source>
</evidence>
<evidence type="ECO:0000256" key="2">
    <source>
        <dbReference type="ARBA" id="ARBA00022475"/>
    </source>
</evidence>
<dbReference type="Pfam" id="PF17850">
    <property type="entry name" value="CysA_C_terminal"/>
    <property type="match status" value="1"/>
</dbReference>
<dbReference type="NCBIfam" id="TIGR00968">
    <property type="entry name" value="3a0106s01"/>
    <property type="match status" value="1"/>
</dbReference>
<evidence type="ECO:0000313" key="10">
    <source>
        <dbReference type="Proteomes" id="UP000195696"/>
    </source>
</evidence>
<accession>A0A1G4ELG1</accession>
<dbReference type="InterPro" id="IPR041193">
    <property type="entry name" value="CysA_C"/>
</dbReference>
<dbReference type="InterPro" id="IPR003439">
    <property type="entry name" value="ABC_transporter-like_ATP-bd"/>
</dbReference>
<dbReference type="CDD" id="cd03296">
    <property type="entry name" value="ABC_CysA_sulfate_importer"/>
    <property type="match status" value="1"/>
</dbReference>